<dbReference type="SMART" id="SM00249">
    <property type="entry name" value="PHD"/>
    <property type="match status" value="1"/>
</dbReference>
<evidence type="ECO:0008006" key="9">
    <source>
        <dbReference type="Google" id="ProtNLM"/>
    </source>
</evidence>
<feature type="compositionally biased region" description="Basic and acidic residues" evidence="4">
    <location>
        <begin position="467"/>
        <end position="476"/>
    </location>
</feature>
<evidence type="ECO:0000259" key="6">
    <source>
        <dbReference type="PROSITE" id="PS51186"/>
    </source>
</evidence>
<feature type="region of interest" description="Disordered" evidence="4">
    <location>
        <begin position="1625"/>
        <end position="1658"/>
    </location>
</feature>
<dbReference type="Gene3D" id="3.40.630.30">
    <property type="match status" value="1"/>
</dbReference>
<evidence type="ECO:0000256" key="4">
    <source>
        <dbReference type="SAM" id="MobiDB-lite"/>
    </source>
</evidence>
<feature type="domain" description="PH" evidence="5">
    <location>
        <begin position="24"/>
        <end position="162"/>
    </location>
</feature>
<reference evidence="7" key="1">
    <citation type="submission" date="2022-07" db="EMBL/GenBank/DDBJ databases">
        <title>Phylogenomic reconstructions and comparative analyses of Kickxellomycotina fungi.</title>
        <authorList>
            <person name="Reynolds N.K."/>
            <person name="Stajich J.E."/>
            <person name="Barry K."/>
            <person name="Grigoriev I.V."/>
            <person name="Crous P."/>
            <person name="Smith M.E."/>
        </authorList>
    </citation>
    <scope>NUCLEOTIDE SEQUENCE</scope>
    <source>
        <strain evidence="7">IMI 214461</strain>
    </source>
</reference>
<name>A0A9W8EFN5_9FUNG</name>
<sequence length="2067" mass="224537">MSSSATALASVAGTTACFDTFRQKLYIRGVLGKKNDRAADGRPYSMRKWTRWYVELRGPVLVFWNLLDTQLSAYLEDITAIVDGRVRLGSAEFERTVGHIKNIVLKPNFINITDAACSIVGKLKKRDSVWTLHSSGANRFFMQAVDDRAMNEWVRAMRLACFEAAKLYEYYTAALVSERYPATFSAQRPAMYHVQVRFSGTNDWVPCAMTLAAGAPQITFSSEDDARMQLAAMKTLRAAYCIYPDSLDLVDTAVIAKLEGDCEVDSSLQPQLEDSEADAPAMTSRSHGSYALVIFQAPADMMSALVEAAANAKLYNAPASFAPDFLPVRNSLYLSVADIADKSIEIMEPVTARRMMDNLAAERCPKLDLAHDHGAGYSSTSGSTANADAPGGAGVLLSRKPWDSDESADELTPPPPAPQAASGKKDKLAKAVSKKPEPAAEPEAEAEDEAEEQPQRRHFRFLHKSGKSKDAAKRDSSAAAPAAAATPPKEANAKLTKRQSKHSSSTTASSSAMESMRTSASESLSHASTAPSLPAPVGASAARASFVDEASAAISNLQIVESPPPVVGANGQPLARQLAESDSESDSDAPLGNIVARAGALGMVPTANSGFLQQQQQQQMLMMQRASTMGPAMLGPGQMMGMQQQSGMAPPMVQHAQSMYGAPQMAQMFAQQQQPQSMYVQDPNQLAAMQQNMMMASGGMPVPFQGTMMPGRGARPNTFMDPAAGAAWGQAPMGMGMGMGMDSVGGPLLTVEKKVDPIERPTGLVGAIANREQMKSEQKYRDSSSLMKERQMRRNQAMGMSTAVFAPQQQQMGARLGAGGAFPSMYGAPPQQQQGWNDDAMSMMSGMSGRAPYAQLAPSLSAEQLAGPYMRTTAYGAVPPQMMAGQVGGGAFGNQMAGYAIPDEDDVALSTYAGAGGRMSMAVPHDVHPLRAAMQSGMSSSTPQLASSMNQYAQQQLQLQQLQAMQQAQMQMQYAQQQQMLQPAAMYGADTQRRMSAVHLQAAGPAPGMARSNTATTISPGATPFNAVNSRQSLASTNSGGSGGSSGGSSPLAMQGRTGQPAAAAGSRWVKEPSNLRPQASTMPRPRAANGSSSRANVASVYELPGRSAKKNEVTFTKSPAQPSSKYGARFSTTAATDDEDEEESEDEPVHSDANSDRGGLPSRRIPRELRQFFDVFVDKCLDVKPYAWLEFETAYNAYQNFCSRNGLRGKEAANSSQFQDLMRDAEWQLKTRDTGAKAYYNTCLLESLEWDSEHRRNKEGVYCYCGLDYSDGNRMLTCNSCQQLFHWDCVGCLKIKPLLGDSFYQFKCSVCNGDGSEEYTHDTLSWVQVIYIVLYHLIKTEPEKQYFRWRENICATINDNWEGLMPGKAKTATWHNTVAGCLSTHNAMFRSGFDDTQQSGNWTLKEILEPASAKFKSRDTVAKAPKREKGTVEAKKPKAKSDAKKPALVEAGSEAEKEILEALGESMPGSKRSARHRVSFSDDDSDGGQSKPKPPKGKRRRPDPKVLDNDADLLQSLQLYQKLEMQHLGKTTSAAAAEPPDDKQHQDEEIVEASGTVMSSPSAKGHATEGLDSPCSSLSSWDTDSELGDFVPLDGKASRPDNGGNKLTSNANVAAIADSFSGATKEAGKSTSDKEDNPIVSTPPLTGKSPAANGQDSRVQTTIEELEASDDIGWTSLEGVDPQTLFTVDEPGNVTKKLAIMSDRAQWELGAMINSSRATMTCTARRLYRRLELRRYKRLLALPLFDIDGEVERYMRQAQIPWPDRDIDQRALDLIRGYGYDGNDEAGDDQVHSLDLDTDVNSGGDVVNRVAPVIASLAAEAEPVVIKTTAYANSFASRLMGRAVLHDSLTLTAPRIGPFLGRLMRPYIWRDWKSPETAPCGTEHKRPALPVLHVLHSIRNRQHTIFGKLGLEAGDPTRQTSGRESIDYVYFLPEHLRQVNGLLGRTFWPEIDMSEALQTPEFSIVALHKRNVVGCAFLTPDAYLTYIAVSAGWEGAGIARFMVYHLAQTVPTKDVTLHVSATNLAMLFYQRLGFKPEKLAVGFYKHYLPASSRLSPNAFFMRLRRH</sequence>
<feature type="compositionally biased region" description="Low complexity" evidence="4">
    <location>
        <begin position="503"/>
        <end position="523"/>
    </location>
</feature>
<feature type="compositionally biased region" description="Basic residues" evidence="4">
    <location>
        <begin position="1494"/>
        <end position="1503"/>
    </location>
</feature>
<feature type="compositionally biased region" description="Acidic residues" evidence="4">
    <location>
        <begin position="1137"/>
        <end position="1147"/>
    </location>
</feature>
<dbReference type="InterPro" id="IPR011993">
    <property type="entry name" value="PH-like_dom_sf"/>
</dbReference>
<organism evidence="7 8">
    <name type="scientific">Coemansia thaxteri</name>
    <dbReference type="NCBI Taxonomy" id="2663907"/>
    <lineage>
        <taxon>Eukaryota</taxon>
        <taxon>Fungi</taxon>
        <taxon>Fungi incertae sedis</taxon>
        <taxon>Zoopagomycota</taxon>
        <taxon>Kickxellomycotina</taxon>
        <taxon>Kickxellomycetes</taxon>
        <taxon>Kickxellales</taxon>
        <taxon>Kickxellaceae</taxon>
        <taxon>Coemansia</taxon>
    </lineage>
</organism>
<dbReference type="InterPro" id="IPR001849">
    <property type="entry name" value="PH_domain"/>
</dbReference>
<feature type="region of interest" description="Disordered" evidence="4">
    <location>
        <begin position="1112"/>
        <end position="1163"/>
    </location>
</feature>
<keyword evidence="3" id="KW-0862">Zinc</keyword>
<feature type="compositionally biased region" description="Basic residues" evidence="4">
    <location>
        <begin position="456"/>
        <end position="466"/>
    </location>
</feature>
<evidence type="ECO:0000313" key="7">
    <source>
        <dbReference type="EMBL" id="KAJ2004623.1"/>
    </source>
</evidence>
<dbReference type="PROSITE" id="PS51186">
    <property type="entry name" value="GNAT"/>
    <property type="match status" value="1"/>
</dbReference>
<feature type="domain" description="N-acetyltransferase" evidence="6">
    <location>
        <begin position="1927"/>
        <end position="2067"/>
    </location>
</feature>
<comment type="caution">
    <text evidence="7">The sequence shown here is derived from an EMBL/GenBank/DDBJ whole genome shotgun (WGS) entry which is preliminary data.</text>
</comment>
<dbReference type="EMBL" id="JANBQF010000144">
    <property type="protein sequence ID" value="KAJ2004623.1"/>
    <property type="molecule type" value="Genomic_DNA"/>
</dbReference>
<accession>A0A9W8EFN5</accession>
<proteinExistence type="predicted"/>
<dbReference type="OrthoDB" id="5563754at2759"/>
<evidence type="ECO:0000259" key="5">
    <source>
        <dbReference type="PROSITE" id="PS50003"/>
    </source>
</evidence>
<dbReference type="Pfam" id="PF25381">
    <property type="entry name" value="PH_26"/>
    <property type="match status" value="1"/>
</dbReference>
<feature type="compositionally biased region" description="Basic and acidic residues" evidence="4">
    <location>
        <begin position="423"/>
        <end position="438"/>
    </location>
</feature>
<feature type="compositionally biased region" description="Basic and acidic residues" evidence="4">
    <location>
        <begin position="1627"/>
        <end position="1638"/>
    </location>
</feature>
<evidence type="ECO:0000256" key="1">
    <source>
        <dbReference type="ARBA" id="ARBA00022723"/>
    </source>
</evidence>
<feature type="compositionally biased region" description="Low complexity" evidence="4">
    <location>
        <begin position="375"/>
        <end position="385"/>
    </location>
</feature>
<dbReference type="SUPFAM" id="SSF57903">
    <property type="entry name" value="FYVE/PHD zinc finger"/>
    <property type="match status" value="1"/>
</dbReference>
<protein>
    <recommendedName>
        <fullName evidence="9">N-acetyltransferase domain-containing protein</fullName>
    </recommendedName>
</protein>
<dbReference type="PROSITE" id="PS50003">
    <property type="entry name" value="PH_DOMAIN"/>
    <property type="match status" value="1"/>
</dbReference>
<dbReference type="SUPFAM" id="SSF55729">
    <property type="entry name" value="Acyl-CoA N-acyltransferases (Nat)"/>
    <property type="match status" value="1"/>
</dbReference>
<dbReference type="Gene3D" id="2.30.29.30">
    <property type="entry name" value="Pleckstrin-homology domain (PH domain)/Phosphotyrosine-binding domain (PTB)"/>
    <property type="match status" value="1"/>
</dbReference>
<dbReference type="GO" id="GO:0008270">
    <property type="term" value="F:zinc ion binding"/>
    <property type="evidence" value="ECO:0007669"/>
    <property type="project" value="UniProtKB-KW"/>
</dbReference>
<feature type="compositionally biased region" description="Low complexity" evidence="4">
    <location>
        <begin position="477"/>
        <end position="494"/>
    </location>
</feature>
<dbReference type="PROSITE" id="PS01359">
    <property type="entry name" value="ZF_PHD_1"/>
    <property type="match status" value="1"/>
</dbReference>
<feature type="compositionally biased region" description="Acidic residues" evidence="4">
    <location>
        <begin position="440"/>
        <end position="452"/>
    </location>
</feature>
<feature type="compositionally biased region" description="Polar residues" evidence="4">
    <location>
        <begin position="1011"/>
        <end position="1038"/>
    </location>
</feature>
<keyword evidence="2" id="KW-0863">Zinc-finger</keyword>
<dbReference type="InterPro" id="IPR058155">
    <property type="entry name" value="Skg3/CAF120-like_PH"/>
</dbReference>
<evidence type="ECO:0000313" key="8">
    <source>
        <dbReference type="Proteomes" id="UP001150907"/>
    </source>
</evidence>
<keyword evidence="1" id="KW-0479">Metal-binding</keyword>
<dbReference type="InterPro" id="IPR011011">
    <property type="entry name" value="Znf_FYVE_PHD"/>
</dbReference>
<feature type="region of interest" description="Disordered" evidence="4">
    <location>
        <begin position="562"/>
        <end position="590"/>
    </location>
</feature>
<dbReference type="InterPro" id="IPR001965">
    <property type="entry name" value="Znf_PHD"/>
</dbReference>
<feature type="region of interest" description="Disordered" evidence="4">
    <location>
        <begin position="1530"/>
        <end position="1609"/>
    </location>
</feature>
<evidence type="ECO:0000256" key="2">
    <source>
        <dbReference type="ARBA" id="ARBA00022771"/>
    </source>
</evidence>
<dbReference type="SUPFAM" id="SSF50729">
    <property type="entry name" value="PH domain-like"/>
    <property type="match status" value="1"/>
</dbReference>
<dbReference type="Gene3D" id="3.90.980.20">
    <property type="match status" value="1"/>
</dbReference>
<feature type="compositionally biased region" description="Polar residues" evidence="4">
    <location>
        <begin position="1114"/>
        <end position="1125"/>
    </location>
</feature>
<dbReference type="InterPro" id="IPR016181">
    <property type="entry name" value="Acyl_CoA_acyltransferase"/>
</dbReference>
<dbReference type="Proteomes" id="UP001150907">
    <property type="component" value="Unassembled WGS sequence"/>
</dbReference>
<keyword evidence="8" id="KW-1185">Reference proteome</keyword>
<dbReference type="InterPro" id="IPR000182">
    <property type="entry name" value="GNAT_dom"/>
</dbReference>
<feature type="region of interest" description="Disordered" evidence="4">
    <location>
        <begin position="375"/>
        <end position="531"/>
    </location>
</feature>
<dbReference type="GO" id="GO:0016747">
    <property type="term" value="F:acyltransferase activity, transferring groups other than amino-acyl groups"/>
    <property type="evidence" value="ECO:0007669"/>
    <property type="project" value="InterPro"/>
</dbReference>
<feature type="compositionally biased region" description="Basic and acidic residues" evidence="4">
    <location>
        <begin position="1417"/>
        <end position="1448"/>
    </location>
</feature>
<gene>
    <name evidence="7" type="ORF">H4R26_002413</name>
</gene>
<feature type="region of interest" description="Disordered" evidence="4">
    <location>
        <begin position="1005"/>
        <end position="1097"/>
    </location>
</feature>
<dbReference type="Pfam" id="PF13508">
    <property type="entry name" value="Acetyltransf_7"/>
    <property type="match status" value="1"/>
</dbReference>
<dbReference type="InterPro" id="IPR019786">
    <property type="entry name" value="Zinc_finger_PHD-type_CS"/>
</dbReference>
<evidence type="ECO:0000256" key="3">
    <source>
        <dbReference type="ARBA" id="ARBA00022833"/>
    </source>
</evidence>
<feature type="region of interest" description="Disordered" evidence="4">
    <location>
        <begin position="1416"/>
        <end position="1514"/>
    </location>
</feature>